<evidence type="ECO:0000313" key="1">
    <source>
        <dbReference type="EMBL" id="SOS37305.1"/>
    </source>
</evidence>
<dbReference type="Proteomes" id="UP000238095">
    <property type="component" value="Chromosome 1"/>
</dbReference>
<gene>
    <name evidence="1" type="ORF">CFBP3840_00227</name>
</gene>
<accession>A0A2K4WN50</accession>
<dbReference type="EMBL" id="LT963409">
    <property type="protein sequence ID" value="SOS37305.1"/>
    <property type="molecule type" value="Genomic_DNA"/>
</dbReference>
<proteinExistence type="predicted"/>
<evidence type="ECO:0000313" key="2">
    <source>
        <dbReference type="Proteomes" id="UP000238095"/>
    </source>
</evidence>
<dbReference type="AlphaFoldDB" id="A0A2K4WN50"/>
<reference evidence="1 2" key="1">
    <citation type="submission" date="2017-11" db="EMBL/GenBank/DDBJ databases">
        <authorList>
            <person name="Han C.G."/>
        </authorList>
    </citation>
    <scope>NUCLEOTIDE SEQUENCE [LARGE SCALE GENOMIC DNA]</scope>
    <source>
        <strain evidence="1">CFBP3840</strain>
    </source>
</reference>
<sequence>MPTKKKSANATARELPSIPQELIEQCVWPWFHWSTAWVSLVDVQWALSESN</sequence>
<name>A0A2K4WN50_PSESX</name>
<protein>
    <submittedName>
        <fullName evidence="1">Uncharacterized protein</fullName>
    </submittedName>
</protein>
<organism evidence="1 2">
    <name type="scientific">Pseudomonas syringae</name>
    <dbReference type="NCBI Taxonomy" id="317"/>
    <lineage>
        <taxon>Bacteria</taxon>
        <taxon>Pseudomonadati</taxon>
        <taxon>Pseudomonadota</taxon>
        <taxon>Gammaproteobacteria</taxon>
        <taxon>Pseudomonadales</taxon>
        <taxon>Pseudomonadaceae</taxon>
        <taxon>Pseudomonas</taxon>
    </lineage>
</organism>